<evidence type="ECO:0000313" key="2">
    <source>
        <dbReference type="Proteomes" id="UP001060771"/>
    </source>
</evidence>
<evidence type="ECO:0000313" key="1">
    <source>
        <dbReference type="EMBL" id="BDR91992.1"/>
    </source>
</evidence>
<proteinExistence type="predicted"/>
<keyword evidence="2" id="KW-1185">Reference proteome</keyword>
<reference evidence="2" key="1">
    <citation type="submission" date="2022-09" db="EMBL/GenBank/DDBJ databases">
        <title>Complete genome sequence of Vulcanisaeta souniana.</title>
        <authorList>
            <person name="Kato S."/>
            <person name="Itoh T."/>
            <person name="Ohkuma M."/>
        </authorList>
    </citation>
    <scope>NUCLEOTIDE SEQUENCE [LARGE SCALE GENOMIC DNA]</scope>
    <source>
        <strain evidence="2">JCM 11219</strain>
    </source>
</reference>
<sequence length="204" mass="22519">MDIVAEFGNKLNEVLRTIEENHAYNPDNDLMNRIIRELRSKGAATLVKGNASIVSKVNGIEVTFVLTADGYKNIMRDIVNYYTNILMSIKQVLELTNKLGVSDEYTVIISDSAIDILIGYSLPDLSETPLLSIPSVKETIEIPSVLSNVTKMTADEVAKIMVQIDNVISSLGNISSRIETVIKLDDIEYPEPFKVIEKKVGGVS</sequence>
<gene>
    <name evidence="1" type="ORF">Vsou_10850</name>
</gene>
<name>A0ABN6SU79_9CREN</name>
<dbReference type="Proteomes" id="UP001060771">
    <property type="component" value="Chromosome"/>
</dbReference>
<dbReference type="EMBL" id="AP026830">
    <property type="protein sequence ID" value="BDR91992.1"/>
    <property type="molecule type" value="Genomic_DNA"/>
</dbReference>
<organism evidence="1 2">
    <name type="scientific">Vulcanisaeta souniana JCM 11219</name>
    <dbReference type="NCBI Taxonomy" id="1293586"/>
    <lineage>
        <taxon>Archaea</taxon>
        <taxon>Thermoproteota</taxon>
        <taxon>Thermoprotei</taxon>
        <taxon>Thermoproteales</taxon>
        <taxon>Thermoproteaceae</taxon>
        <taxon>Vulcanisaeta</taxon>
    </lineage>
</organism>
<accession>A0ABN6SU79</accession>
<protein>
    <submittedName>
        <fullName evidence="1">Uncharacterized protein</fullName>
    </submittedName>
</protein>